<dbReference type="Pfam" id="PF00149">
    <property type="entry name" value="Metallophos"/>
    <property type="match status" value="1"/>
</dbReference>
<feature type="signal peptide" evidence="2">
    <location>
        <begin position="1"/>
        <end position="31"/>
    </location>
</feature>
<dbReference type="Gene3D" id="2.60.40.380">
    <property type="entry name" value="Purple acid phosphatase-like, N-terminal"/>
    <property type="match status" value="1"/>
</dbReference>
<dbReference type="OrthoDB" id="9809781at2"/>
<dbReference type="InterPro" id="IPR008963">
    <property type="entry name" value="Purple_acid_Pase-like_N"/>
</dbReference>
<dbReference type="RefSeq" id="WP_006863145.1">
    <property type="nucleotide sequence ID" value="NZ_ACCL02000016.1"/>
</dbReference>
<dbReference type="SUPFAM" id="SSF49363">
    <property type="entry name" value="Purple acid phosphatase, N-terminal domain"/>
    <property type="match status" value="1"/>
</dbReference>
<accession>C6LI97</accession>
<dbReference type="GO" id="GO:0003993">
    <property type="term" value="F:acid phosphatase activity"/>
    <property type="evidence" value="ECO:0007669"/>
    <property type="project" value="InterPro"/>
</dbReference>
<evidence type="ECO:0000259" key="3">
    <source>
        <dbReference type="Pfam" id="PF00149"/>
    </source>
</evidence>
<sequence>MKKRKNFNRTMAVAMSAAMVCLAGVPTSAEVAPDGSTKAEDTAAAADGAYDEWKGVWETLSQDWTQLSMSPGSDETEMNFAWYSRTEDGVPSFVYGTTEDLSDKIEAEVVQSAAQEGYNSNKVTLQGLAADTTYYYQAEGKETESFTTGNGDAFSFVFVGDPQIGSSNEEKAKEPEDIQKDSFKQAQYESVQSDSFNWANTLNQALAVSEGKVSFVLSAGDQIQTNASKVENYTVSEMEYAGYLSPEAMDSLPVATTVGNHDADNPNYQYHFNIPNLSEKGSNGIVGGDYWFTYGNALFIMLNTQDTNVAEHELLIQEAVEANPECTWRIVTLHQDIYGSAEHSNEPEIVNLRYALIPFFEEYDIDVVLTGHDHAYSRSYLLSGDGVKDITYTDDEFDEQLEKDLDMGETPEPITVAPGNIGEDTEDPAEQAYLNYLNDIMDSEAVLEETKDEETVTNPEGILYMTANSASGSKYYDLVPRMQSYIAARWQEDVPTYSIVSIDDTSFTITTYRSDTNEAIDSTFTITKGV</sequence>
<evidence type="ECO:0000259" key="4">
    <source>
        <dbReference type="Pfam" id="PF16656"/>
    </source>
</evidence>
<dbReference type="GO" id="GO:0046872">
    <property type="term" value="F:metal ion binding"/>
    <property type="evidence" value="ECO:0007669"/>
    <property type="project" value="InterPro"/>
</dbReference>
<dbReference type="InterPro" id="IPR029052">
    <property type="entry name" value="Metallo-depent_PP-like"/>
</dbReference>
<keyword evidence="6" id="KW-1185">Reference proteome</keyword>
<dbReference type="AlphaFoldDB" id="C6LI97"/>
<dbReference type="PANTHER" id="PTHR22953:SF153">
    <property type="entry name" value="PURPLE ACID PHOSPHATASE"/>
    <property type="match status" value="1"/>
</dbReference>
<evidence type="ECO:0000313" key="6">
    <source>
        <dbReference type="Proteomes" id="UP000005561"/>
    </source>
</evidence>
<reference evidence="5" key="1">
    <citation type="submission" date="2009-07" db="EMBL/GenBank/DDBJ databases">
        <authorList>
            <person name="Weinstock G."/>
            <person name="Sodergren E."/>
            <person name="Clifton S."/>
            <person name="Fulton L."/>
            <person name="Fulton B."/>
            <person name="Courtney L."/>
            <person name="Fronick C."/>
            <person name="Harrison M."/>
            <person name="Strong C."/>
            <person name="Farmer C."/>
            <person name="Delahaunty K."/>
            <person name="Markovic C."/>
            <person name="Hall O."/>
            <person name="Minx P."/>
            <person name="Tomlinson C."/>
            <person name="Mitreva M."/>
            <person name="Nelson J."/>
            <person name="Hou S."/>
            <person name="Wollam A."/>
            <person name="Pepin K.H."/>
            <person name="Johnson M."/>
            <person name="Bhonagiri V."/>
            <person name="Nash W.E."/>
            <person name="Warren W."/>
            <person name="Chinwalla A."/>
            <person name="Mardis E.R."/>
            <person name="Wilson R.K."/>
        </authorList>
    </citation>
    <scope>NUCLEOTIDE SEQUENCE [LARGE SCALE GENOMIC DNA]</scope>
    <source>
        <strain evidence="5">DSM 14469</strain>
    </source>
</reference>
<dbReference type="Proteomes" id="UP000005561">
    <property type="component" value="Unassembled WGS sequence"/>
</dbReference>
<feature type="chain" id="PRO_5002968473" evidence="2">
    <location>
        <begin position="32"/>
        <end position="530"/>
    </location>
</feature>
<evidence type="ECO:0000256" key="1">
    <source>
        <dbReference type="ARBA" id="ARBA00022729"/>
    </source>
</evidence>
<dbReference type="EMBL" id="ACCL02000016">
    <property type="protein sequence ID" value="EET59752.1"/>
    <property type="molecule type" value="Genomic_DNA"/>
</dbReference>
<dbReference type="eggNOG" id="COG1409">
    <property type="taxonomic scope" value="Bacteria"/>
</dbReference>
<feature type="domain" description="Purple acid phosphatase N-terminal" evidence="4">
    <location>
        <begin position="66"/>
        <end position="147"/>
    </location>
</feature>
<organism evidence="5 6">
    <name type="scientific">Marvinbryantia formatexigens DSM 14469</name>
    <dbReference type="NCBI Taxonomy" id="478749"/>
    <lineage>
        <taxon>Bacteria</taxon>
        <taxon>Bacillati</taxon>
        <taxon>Bacillota</taxon>
        <taxon>Clostridia</taxon>
        <taxon>Lachnospirales</taxon>
        <taxon>Lachnospiraceae</taxon>
        <taxon>Marvinbryantia</taxon>
    </lineage>
</organism>
<name>C6LI97_9FIRM</name>
<comment type="caution">
    <text evidence="5">The sequence shown here is derived from an EMBL/GenBank/DDBJ whole genome shotgun (WGS) entry which is preliminary data.</text>
</comment>
<protein>
    <submittedName>
        <fullName evidence="5">Ser/Thr phosphatase family protein</fullName>
    </submittedName>
</protein>
<dbReference type="PANTHER" id="PTHR22953">
    <property type="entry name" value="ACID PHOSPHATASE RELATED"/>
    <property type="match status" value="1"/>
</dbReference>
<dbReference type="InterPro" id="IPR015914">
    <property type="entry name" value="PAPs_N"/>
</dbReference>
<dbReference type="InterPro" id="IPR039331">
    <property type="entry name" value="PAPs-like"/>
</dbReference>
<keyword evidence="1 2" id="KW-0732">Signal</keyword>
<dbReference type="STRING" id="168384.SAMN05660368_02652"/>
<proteinExistence type="predicted"/>
<evidence type="ECO:0000313" key="5">
    <source>
        <dbReference type="EMBL" id="EET59752.1"/>
    </source>
</evidence>
<gene>
    <name evidence="5" type="ORF">BRYFOR_08368</name>
</gene>
<dbReference type="SUPFAM" id="SSF56300">
    <property type="entry name" value="Metallo-dependent phosphatases"/>
    <property type="match status" value="1"/>
</dbReference>
<dbReference type="Gene3D" id="3.60.21.10">
    <property type="match status" value="1"/>
</dbReference>
<dbReference type="Pfam" id="PF16656">
    <property type="entry name" value="Pur_ac_phosph_N"/>
    <property type="match status" value="1"/>
</dbReference>
<evidence type="ECO:0000256" key="2">
    <source>
        <dbReference type="SAM" id="SignalP"/>
    </source>
</evidence>
<feature type="domain" description="Calcineurin-like phosphoesterase" evidence="3">
    <location>
        <begin position="156"/>
        <end position="376"/>
    </location>
</feature>
<dbReference type="InterPro" id="IPR004843">
    <property type="entry name" value="Calcineurin-like_PHP"/>
</dbReference>